<reference evidence="1 2" key="1">
    <citation type="journal article" date="2021" name="Hortic Res">
        <title>High-quality reference genome and annotation aids understanding of berry development for evergreen blueberry (Vaccinium darrowii).</title>
        <authorList>
            <person name="Yu J."/>
            <person name="Hulse-Kemp A.M."/>
            <person name="Babiker E."/>
            <person name="Staton M."/>
        </authorList>
    </citation>
    <scope>NUCLEOTIDE SEQUENCE [LARGE SCALE GENOMIC DNA]</scope>
    <source>
        <strain evidence="2">cv. NJ 8807/NJ 8810</strain>
        <tissue evidence="1">Young leaf</tissue>
    </source>
</reference>
<protein>
    <submittedName>
        <fullName evidence="1">Uncharacterized protein</fullName>
    </submittedName>
</protein>
<gene>
    <name evidence="1" type="ORF">Vadar_023970</name>
</gene>
<sequence length="1017" mass="117062">MAGTIVEVAGFLGTTAGALQAFLQAKEVFLDPLKVRPLVNVEEIRDALNEAIRVSGSIRMDFEDEVEKSKTRVPSRIYMEWLHRVMEIEGQVRDVIAQSNEKKWFWFISGRQDFREDMKKMHEKVIQLCQESKEIRDKMLVDRAPERVVKRKGPDISKYEALRKPLEEILECLKRPKVKVIGIHGTVGIGKTTVMLNLNNHDRVAQMFDIVIWLPVSKEGSKENLGREHLQLSIAQRLKLTIAGTSNANDVAVRIATELKRKKYLLLLDDVKTYPDFDEIGIPLSNNGSKVVLTTRLSHVSRNKMVNKVIKVAYLLEHEAWTMFRDVLGREELIKDVKIGPVAWQVCRECRGVPLLIEKVANTFRLKHDESLWSDGLNSWRMWPSQECKGMREMYELLRFCYNDLGDDRYKICFLYGALYPEDSDINKDSLLECWGAEDLLGYRNDARKVRVMTGDLILTHLMNVSLLEEGKSDYYVTMDKFIRQVALYILEENPECDHLVETNKELSKPPDEETWRKKRRISLGDNKLDELPQSPNCSTLSTLFLQKNLGLTTIPPAFFKRMRKLRVLDFSHTGITSLPSSLSVLTILKVLHLNNCEQLVELPSHIMKLVQLESLDIHGSGITYIPPHIDKLIFLKRLWVSLGNGNDTTDVSFNYDMISKLSGLEELVIEVISPQQWNEVVEHIMKEVAKLQKFKRLKVCISNRIIDVIEVAPMTVRIRVPEARILLSYIRRTWWKEVRRIGAFRIFIGCENSEYNQNPEFVRYEKYFKYCNGADSKTPILEVLKEAEAFELVNHKDIKQLSDFGTANMDRIRGCLIEGCDAIEAIMDTVGSELLPNLEQLFMKDLPMLKSIWKEGPLQPGSLCKLTTVVISSCRTLVKIFPPGAIQQLHEIQYLTIEKCNEVEEIIPKADAGVILPKLEELTLLGMKKLRSICANESLEWPSLEKLKIFECRGLCKLPFKKGNVANLRRIEVEGKWWGALQNQEDKKELEKLCNFGMTQQCSSMKKRRSEQAFEN</sequence>
<organism evidence="1 2">
    <name type="scientific">Vaccinium darrowii</name>
    <dbReference type="NCBI Taxonomy" id="229202"/>
    <lineage>
        <taxon>Eukaryota</taxon>
        <taxon>Viridiplantae</taxon>
        <taxon>Streptophyta</taxon>
        <taxon>Embryophyta</taxon>
        <taxon>Tracheophyta</taxon>
        <taxon>Spermatophyta</taxon>
        <taxon>Magnoliopsida</taxon>
        <taxon>eudicotyledons</taxon>
        <taxon>Gunneridae</taxon>
        <taxon>Pentapetalae</taxon>
        <taxon>asterids</taxon>
        <taxon>Ericales</taxon>
        <taxon>Ericaceae</taxon>
        <taxon>Vaccinioideae</taxon>
        <taxon>Vaccinieae</taxon>
        <taxon>Vaccinium</taxon>
    </lineage>
</organism>
<evidence type="ECO:0000313" key="1">
    <source>
        <dbReference type="EMBL" id="KAH7835215.1"/>
    </source>
</evidence>
<dbReference type="EMBL" id="CM037152">
    <property type="protein sequence ID" value="KAH7835215.1"/>
    <property type="molecule type" value="Genomic_DNA"/>
</dbReference>
<comment type="caution">
    <text evidence="1">The sequence shown here is derived from an EMBL/GenBank/DDBJ whole genome shotgun (WGS) entry which is preliminary data.</text>
</comment>
<evidence type="ECO:0000313" key="2">
    <source>
        <dbReference type="Proteomes" id="UP000828048"/>
    </source>
</evidence>
<name>A0ACB7X3Z4_9ERIC</name>
<keyword evidence="2" id="KW-1185">Reference proteome</keyword>
<accession>A0ACB7X3Z4</accession>
<dbReference type="Proteomes" id="UP000828048">
    <property type="component" value="Chromosome 2"/>
</dbReference>
<proteinExistence type="predicted"/>